<dbReference type="PROSITE" id="PS50011">
    <property type="entry name" value="PROTEIN_KINASE_DOM"/>
    <property type="match status" value="1"/>
</dbReference>
<reference evidence="6 7" key="1">
    <citation type="journal article" date="2005" name="Nature">
        <title>The map-based sequence of the rice genome.</title>
        <authorList>
            <consortium name="International rice genome sequencing project (IRGSP)"/>
            <person name="Matsumoto T."/>
            <person name="Wu J."/>
            <person name="Kanamori H."/>
            <person name="Katayose Y."/>
            <person name="Fujisawa M."/>
            <person name="Namiki N."/>
            <person name="Mizuno H."/>
            <person name="Yamamoto K."/>
            <person name="Antonio B.A."/>
            <person name="Baba T."/>
            <person name="Sakata K."/>
            <person name="Nagamura Y."/>
            <person name="Aoki H."/>
            <person name="Arikawa K."/>
            <person name="Arita K."/>
            <person name="Bito T."/>
            <person name="Chiden Y."/>
            <person name="Fujitsuka N."/>
            <person name="Fukunaka R."/>
            <person name="Hamada M."/>
            <person name="Harada C."/>
            <person name="Hayashi A."/>
            <person name="Hijishita S."/>
            <person name="Honda M."/>
            <person name="Hosokawa S."/>
            <person name="Ichikawa Y."/>
            <person name="Idonuma A."/>
            <person name="Iijima M."/>
            <person name="Ikeda M."/>
            <person name="Ikeno M."/>
            <person name="Ito K."/>
            <person name="Ito S."/>
            <person name="Ito T."/>
            <person name="Ito Y."/>
            <person name="Ito Y."/>
            <person name="Iwabuchi A."/>
            <person name="Kamiya K."/>
            <person name="Karasawa W."/>
            <person name="Kurita K."/>
            <person name="Katagiri S."/>
            <person name="Kikuta A."/>
            <person name="Kobayashi H."/>
            <person name="Kobayashi N."/>
            <person name="Machita K."/>
            <person name="Maehara T."/>
            <person name="Masukawa M."/>
            <person name="Mizubayashi T."/>
            <person name="Mukai Y."/>
            <person name="Nagasaki H."/>
            <person name="Nagata Y."/>
            <person name="Naito S."/>
            <person name="Nakashima M."/>
            <person name="Nakama Y."/>
            <person name="Nakamichi Y."/>
            <person name="Nakamura M."/>
            <person name="Meguro A."/>
            <person name="Negishi M."/>
            <person name="Ohta I."/>
            <person name="Ohta T."/>
            <person name="Okamoto M."/>
            <person name="Ono N."/>
            <person name="Saji S."/>
            <person name="Sakaguchi M."/>
            <person name="Sakai K."/>
            <person name="Shibata M."/>
            <person name="Shimokawa T."/>
            <person name="Song J."/>
            <person name="Takazaki Y."/>
            <person name="Terasawa K."/>
            <person name="Tsugane M."/>
            <person name="Tsuji K."/>
            <person name="Ueda S."/>
            <person name="Waki K."/>
            <person name="Yamagata H."/>
            <person name="Yamamoto M."/>
            <person name="Yamamoto S."/>
            <person name="Yamane H."/>
            <person name="Yoshiki S."/>
            <person name="Yoshihara R."/>
            <person name="Yukawa K."/>
            <person name="Zhong H."/>
            <person name="Yano M."/>
            <person name="Yuan Q."/>
            <person name="Ouyang S."/>
            <person name="Liu J."/>
            <person name="Jones K.M."/>
            <person name="Gansberger K."/>
            <person name="Moffat K."/>
            <person name="Hill J."/>
            <person name="Bera J."/>
            <person name="Fadrosh D."/>
            <person name="Jin S."/>
            <person name="Johri S."/>
            <person name="Kim M."/>
            <person name="Overton L."/>
            <person name="Reardon M."/>
            <person name="Tsitrin T."/>
            <person name="Vuong H."/>
            <person name="Weaver B."/>
            <person name="Ciecko A."/>
            <person name="Tallon L."/>
            <person name="Jackson J."/>
            <person name="Pai G."/>
            <person name="Aken S.V."/>
            <person name="Utterback T."/>
            <person name="Reidmuller S."/>
            <person name="Feldblyum T."/>
            <person name="Hsiao J."/>
            <person name="Zismann V."/>
            <person name="Iobst S."/>
            <person name="de Vazeille A.R."/>
            <person name="Buell C.R."/>
            <person name="Ying K."/>
            <person name="Li Y."/>
            <person name="Lu T."/>
            <person name="Huang Y."/>
            <person name="Zhao Q."/>
            <person name="Feng Q."/>
            <person name="Zhang L."/>
            <person name="Zhu J."/>
            <person name="Weng Q."/>
            <person name="Mu J."/>
            <person name="Lu Y."/>
            <person name="Fan D."/>
            <person name="Liu Y."/>
            <person name="Guan J."/>
            <person name="Zhang Y."/>
            <person name="Yu S."/>
            <person name="Liu X."/>
            <person name="Zhang Y."/>
            <person name="Hong G."/>
            <person name="Han B."/>
            <person name="Choisne N."/>
            <person name="Demange N."/>
            <person name="Orjeda G."/>
            <person name="Samain S."/>
            <person name="Cattolico L."/>
            <person name="Pelletier E."/>
            <person name="Couloux A."/>
            <person name="Segurens B."/>
            <person name="Wincker P."/>
            <person name="D'Hont A."/>
            <person name="Scarpelli C."/>
            <person name="Weissenbach J."/>
            <person name="Salanoubat M."/>
            <person name="Quetier F."/>
            <person name="Yu Y."/>
            <person name="Kim H.R."/>
            <person name="Rambo T."/>
            <person name="Currie J."/>
            <person name="Collura K."/>
            <person name="Luo M."/>
            <person name="Yang T."/>
            <person name="Ammiraju J.S.S."/>
            <person name="Engler F."/>
            <person name="Soderlund C."/>
            <person name="Wing R.A."/>
            <person name="Palmer L.E."/>
            <person name="de la Bastide M."/>
            <person name="Spiegel L."/>
            <person name="Nascimento L."/>
            <person name="Zutavern T."/>
            <person name="O'Shaughnessy A."/>
            <person name="Dike S."/>
            <person name="Dedhia N."/>
            <person name="Preston R."/>
            <person name="Balija V."/>
            <person name="McCombie W.R."/>
            <person name="Chow T."/>
            <person name="Chen H."/>
            <person name="Chung M."/>
            <person name="Chen C."/>
            <person name="Shaw J."/>
            <person name="Wu H."/>
            <person name="Hsiao K."/>
            <person name="Chao Y."/>
            <person name="Chu M."/>
            <person name="Cheng C."/>
            <person name="Hour A."/>
            <person name="Lee P."/>
            <person name="Lin S."/>
            <person name="Lin Y."/>
            <person name="Liou J."/>
            <person name="Liu S."/>
            <person name="Hsing Y."/>
            <person name="Raghuvanshi S."/>
            <person name="Mohanty A."/>
            <person name="Bharti A.K."/>
            <person name="Gaur A."/>
            <person name="Gupta V."/>
            <person name="Kumar D."/>
            <person name="Ravi V."/>
            <person name="Vij S."/>
            <person name="Kapur A."/>
            <person name="Khurana P."/>
            <person name="Khurana P."/>
            <person name="Khurana J.P."/>
            <person name="Tyagi A.K."/>
            <person name="Gaikwad K."/>
            <person name="Singh A."/>
            <person name="Dalal V."/>
            <person name="Srivastava S."/>
            <person name="Dixit A."/>
            <person name="Pal A.K."/>
            <person name="Ghazi I.A."/>
            <person name="Yadav M."/>
            <person name="Pandit A."/>
            <person name="Bhargava A."/>
            <person name="Sureshbabu K."/>
            <person name="Batra K."/>
            <person name="Sharma T.R."/>
            <person name="Mohapatra T."/>
            <person name="Singh N.K."/>
            <person name="Messing J."/>
            <person name="Nelson A.B."/>
            <person name="Fuks G."/>
            <person name="Kavchok S."/>
            <person name="Keizer G."/>
            <person name="Linton E."/>
            <person name="Llaca V."/>
            <person name="Song R."/>
            <person name="Tanyolac B."/>
            <person name="Young S."/>
            <person name="Ho-Il K."/>
            <person name="Hahn J.H."/>
            <person name="Sangsakoo G."/>
            <person name="Vanavichit A."/>
            <person name="de Mattos Luiz.A.T."/>
            <person name="Zimmer P.D."/>
            <person name="Malone G."/>
            <person name="Dellagostin O."/>
            <person name="de Oliveira A.C."/>
            <person name="Bevan M."/>
            <person name="Bancroft I."/>
            <person name="Minx P."/>
            <person name="Cordum H."/>
            <person name="Wilson R."/>
            <person name="Cheng Z."/>
            <person name="Jin W."/>
            <person name="Jiang J."/>
            <person name="Leong S.A."/>
            <person name="Iwama H."/>
            <person name="Gojobori T."/>
            <person name="Itoh T."/>
            <person name="Niimura Y."/>
            <person name="Fujii Y."/>
            <person name="Habara T."/>
            <person name="Sakai H."/>
            <person name="Sato Y."/>
            <person name="Wilson G."/>
            <person name="Kumar K."/>
            <person name="McCouch S."/>
            <person name="Juretic N."/>
            <person name="Hoen D."/>
            <person name="Wright S."/>
            <person name="Bruskiewich R."/>
            <person name="Bureau T."/>
            <person name="Miyao A."/>
            <person name="Hirochika H."/>
            <person name="Nishikawa T."/>
            <person name="Kadowaki K."/>
            <person name="Sugiura M."/>
            <person name="Burr B."/>
            <person name="Sasaki T."/>
        </authorList>
    </citation>
    <scope>NUCLEOTIDE SEQUENCE [LARGE SCALE GENOMIC DNA]</scope>
    <source>
        <strain evidence="7">cv. Nipponbare</strain>
    </source>
</reference>
<gene>
    <name evidence="6" type="ordered locus">Os01g0819100</name>
</gene>
<evidence type="ECO:0000259" key="5">
    <source>
        <dbReference type="PROSITE" id="PS50011"/>
    </source>
</evidence>
<feature type="domain" description="Protein kinase" evidence="5">
    <location>
        <begin position="65"/>
        <end position="186"/>
    </location>
</feature>
<evidence type="ECO:0000256" key="1">
    <source>
        <dbReference type="ARBA" id="ARBA00022741"/>
    </source>
</evidence>
<reference evidence="7" key="2">
    <citation type="journal article" date="2008" name="Nucleic Acids Res.">
        <title>The rice annotation project database (RAP-DB): 2008 update.</title>
        <authorList>
            <consortium name="The rice annotation project (RAP)"/>
        </authorList>
    </citation>
    <scope>GENOME REANNOTATION</scope>
    <source>
        <strain evidence="7">cv. Nipponbare</strain>
    </source>
</reference>
<keyword evidence="1 3" id="KW-0547">Nucleotide-binding</keyword>
<dbReference type="AlphaFoldDB" id="Q0JI77"/>
<accession>Q0JI77</accession>
<evidence type="ECO:0000313" key="7">
    <source>
        <dbReference type="Proteomes" id="UP000000763"/>
    </source>
</evidence>
<organism evidence="6 7">
    <name type="scientific">Oryza sativa subsp. japonica</name>
    <name type="common">Rice</name>
    <dbReference type="NCBI Taxonomy" id="39947"/>
    <lineage>
        <taxon>Eukaryota</taxon>
        <taxon>Viridiplantae</taxon>
        <taxon>Streptophyta</taxon>
        <taxon>Embryophyta</taxon>
        <taxon>Tracheophyta</taxon>
        <taxon>Spermatophyta</taxon>
        <taxon>Magnoliopsida</taxon>
        <taxon>Liliopsida</taxon>
        <taxon>Poales</taxon>
        <taxon>Poaceae</taxon>
        <taxon>BOP clade</taxon>
        <taxon>Oryzoideae</taxon>
        <taxon>Oryzeae</taxon>
        <taxon>Oryzinae</taxon>
        <taxon>Oryza</taxon>
        <taxon>Oryza sativa</taxon>
    </lineage>
</organism>
<proteinExistence type="predicted"/>
<feature type="compositionally biased region" description="Polar residues" evidence="4">
    <location>
        <begin position="12"/>
        <end position="21"/>
    </location>
</feature>
<dbReference type="InterPro" id="IPR001245">
    <property type="entry name" value="Ser-Thr/Tyr_kinase_cat_dom"/>
</dbReference>
<dbReference type="EMBL" id="AP008207">
    <property type="protein sequence ID" value="BAF06551.2"/>
    <property type="molecule type" value="Genomic_DNA"/>
</dbReference>
<feature type="compositionally biased region" description="Basic and acidic residues" evidence="4">
    <location>
        <begin position="30"/>
        <end position="39"/>
    </location>
</feature>
<name>Q0JI77_ORYSJ</name>
<feature type="binding site" evidence="3">
    <location>
        <position position="102"/>
    </location>
    <ligand>
        <name>ATP</name>
        <dbReference type="ChEBI" id="CHEBI:30616"/>
    </ligand>
</feature>
<evidence type="ECO:0000256" key="4">
    <source>
        <dbReference type="SAM" id="MobiDB-lite"/>
    </source>
</evidence>
<dbReference type="PROSITE" id="PS00107">
    <property type="entry name" value="PROTEIN_KINASE_ATP"/>
    <property type="match status" value="1"/>
</dbReference>
<keyword evidence="2 3" id="KW-0067">ATP-binding</keyword>
<sequence>LICIFKRKKSTEPTTASSSKGKTVAGGRGENPKEEYSSGVQEAERNKLVFFEGCSYNFDLEDLLRASAEVLGKGSYGTTYKAVLEDGTTVVVKRLKEVVVGKKDFEQQMEIVGRVGQHQNVVPLRAYYYSKDEKLLVYDYIPSGSLAVVLHGMHFSSFTFELFTYLFLKSEHLDYGGLLLLFLDDV</sequence>
<dbReference type="SUPFAM" id="SSF56112">
    <property type="entry name" value="Protein kinase-like (PK-like)"/>
    <property type="match status" value="1"/>
</dbReference>
<evidence type="ECO:0000313" key="6">
    <source>
        <dbReference type="EMBL" id="BAF06551.2"/>
    </source>
</evidence>
<dbReference type="Pfam" id="PF07714">
    <property type="entry name" value="PK_Tyr_Ser-Thr"/>
    <property type="match status" value="1"/>
</dbReference>
<dbReference type="Gene3D" id="3.30.200.20">
    <property type="entry name" value="Phosphorylase Kinase, domain 1"/>
    <property type="match status" value="1"/>
</dbReference>
<dbReference type="InterPro" id="IPR000719">
    <property type="entry name" value="Prot_kinase_dom"/>
</dbReference>
<dbReference type="KEGG" id="dosa:Os01g0819100"/>
<dbReference type="InterPro" id="IPR011009">
    <property type="entry name" value="Kinase-like_dom_sf"/>
</dbReference>
<dbReference type="SMR" id="Q0JI77"/>
<feature type="region of interest" description="Disordered" evidence="4">
    <location>
        <begin position="8"/>
        <end position="39"/>
    </location>
</feature>
<dbReference type="GO" id="GO:0004672">
    <property type="term" value="F:protein kinase activity"/>
    <property type="evidence" value="ECO:0007669"/>
    <property type="project" value="InterPro"/>
</dbReference>
<protein>
    <submittedName>
        <fullName evidence="6">Os01g0819100 protein</fullName>
    </submittedName>
</protein>
<evidence type="ECO:0000256" key="3">
    <source>
        <dbReference type="PROSITE-ProRule" id="PRU10141"/>
    </source>
</evidence>
<feature type="non-terminal residue" evidence="6">
    <location>
        <position position="1"/>
    </location>
</feature>
<dbReference type="InterPro" id="IPR050994">
    <property type="entry name" value="At_inactive_RLKs"/>
</dbReference>
<dbReference type="PANTHER" id="PTHR48010">
    <property type="entry name" value="OS05G0588300 PROTEIN"/>
    <property type="match status" value="1"/>
</dbReference>
<dbReference type="Proteomes" id="UP000000763">
    <property type="component" value="Chromosome 1"/>
</dbReference>
<evidence type="ECO:0000256" key="2">
    <source>
        <dbReference type="ARBA" id="ARBA00022840"/>
    </source>
</evidence>
<dbReference type="PANTHER" id="PTHR48010:SF59">
    <property type="entry name" value="PROTEIN KINASE DOMAIN-CONTAINING PROTEIN"/>
    <property type="match status" value="1"/>
</dbReference>
<dbReference type="InterPro" id="IPR017441">
    <property type="entry name" value="Protein_kinase_ATP_BS"/>
</dbReference>
<dbReference type="GO" id="GO:0005524">
    <property type="term" value="F:ATP binding"/>
    <property type="evidence" value="ECO:0007669"/>
    <property type="project" value="UniProtKB-UniRule"/>
</dbReference>
<dbReference type="FunFam" id="3.30.200.20:FF:000307">
    <property type="entry name" value="pollen receptor-like kinase 1"/>
    <property type="match status" value="1"/>
</dbReference>